<dbReference type="InterPro" id="IPR006073">
    <property type="entry name" value="GTP-bd"/>
</dbReference>
<feature type="compositionally biased region" description="Basic and acidic residues" evidence="2">
    <location>
        <begin position="38"/>
        <end position="51"/>
    </location>
</feature>
<accession>A0AAE0WFJ0</accession>
<dbReference type="EMBL" id="JAUTXT010000046">
    <property type="protein sequence ID" value="KAK3671136.1"/>
    <property type="molecule type" value="Genomic_DNA"/>
</dbReference>
<gene>
    <name evidence="4" type="ORF">LTR78_008937</name>
</gene>
<evidence type="ECO:0000313" key="5">
    <source>
        <dbReference type="Proteomes" id="UP001274830"/>
    </source>
</evidence>
<feature type="domain" description="G" evidence="3">
    <location>
        <begin position="98"/>
        <end position="170"/>
    </location>
</feature>
<protein>
    <recommendedName>
        <fullName evidence="3">G domain-containing protein</fullName>
    </recommendedName>
</protein>
<dbReference type="GO" id="GO:0005525">
    <property type="term" value="F:GTP binding"/>
    <property type="evidence" value="ECO:0007669"/>
    <property type="project" value="InterPro"/>
</dbReference>
<dbReference type="Pfam" id="PF01926">
    <property type="entry name" value="MMR_HSR1"/>
    <property type="match status" value="1"/>
</dbReference>
<feature type="coiled-coil region" evidence="1">
    <location>
        <begin position="306"/>
        <end position="380"/>
    </location>
</feature>
<proteinExistence type="predicted"/>
<dbReference type="SUPFAM" id="SSF52540">
    <property type="entry name" value="P-loop containing nucleoside triphosphate hydrolases"/>
    <property type="match status" value="1"/>
</dbReference>
<evidence type="ECO:0000259" key="3">
    <source>
        <dbReference type="Pfam" id="PF01926"/>
    </source>
</evidence>
<comment type="caution">
    <text evidence="4">The sequence shown here is derived from an EMBL/GenBank/DDBJ whole genome shotgun (WGS) entry which is preliminary data.</text>
</comment>
<feature type="region of interest" description="Disordered" evidence="2">
    <location>
        <begin position="1"/>
        <end position="86"/>
    </location>
</feature>
<keyword evidence="1" id="KW-0175">Coiled coil</keyword>
<organism evidence="4 5">
    <name type="scientific">Recurvomyces mirabilis</name>
    <dbReference type="NCBI Taxonomy" id="574656"/>
    <lineage>
        <taxon>Eukaryota</taxon>
        <taxon>Fungi</taxon>
        <taxon>Dikarya</taxon>
        <taxon>Ascomycota</taxon>
        <taxon>Pezizomycotina</taxon>
        <taxon>Dothideomycetes</taxon>
        <taxon>Dothideomycetidae</taxon>
        <taxon>Mycosphaerellales</taxon>
        <taxon>Teratosphaeriaceae</taxon>
        <taxon>Recurvomyces</taxon>
    </lineage>
</organism>
<dbReference type="Proteomes" id="UP001274830">
    <property type="component" value="Unassembled WGS sequence"/>
</dbReference>
<evidence type="ECO:0000313" key="4">
    <source>
        <dbReference type="EMBL" id="KAK3671136.1"/>
    </source>
</evidence>
<reference evidence="4" key="1">
    <citation type="submission" date="2023-07" db="EMBL/GenBank/DDBJ databases">
        <title>Black Yeasts Isolated from many extreme environments.</title>
        <authorList>
            <person name="Coleine C."/>
            <person name="Stajich J.E."/>
            <person name="Selbmann L."/>
        </authorList>
    </citation>
    <scope>NUCLEOTIDE SEQUENCE</scope>
    <source>
        <strain evidence="4">CCFEE 5485</strain>
    </source>
</reference>
<keyword evidence="5" id="KW-1185">Reference proteome</keyword>
<evidence type="ECO:0000256" key="1">
    <source>
        <dbReference type="SAM" id="Coils"/>
    </source>
</evidence>
<dbReference type="AlphaFoldDB" id="A0AAE0WFJ0"/>
<dbReference type="InterPro" id="IPR027417">
    <property type="entry name" value="P-loop_NTPase"/>
</dbReference>
<name>A0AAE0WFJ0_9PEZI</name>
<feature type="compositionally biased region" description="Polar residues" evidence="2">
    <location>
        <begin position="1"/>
        <end position="23"/>
    </location>
</feature>
<dbReference type="Gene3D" id="3.40.50.300">
    <property type="entry name" value="P-loop containing nucleotide triphosphate hydrolases"/>
    <property type="match status" value="1"/>
</dbReference>
<sequence length="416" mass="47208">MPGAFPTSSMRRQGSLTQPSAKSANHVENDATLPSRPAEQEVRKEPSREDPPAQADGWAPTTTTASQQQSAPASSSDPVAKKPPAPAEYFVRPHDVVIAVMGVTGAGKSTFINYLSEFDVEVGHNMESCTNKVAVYPVTLPNGRNIYLLDTPGFDDTYKSDTDVLREIAAWLQDAHAHKVLLSGLVYLHRIQDVRFTGAAMKNLRMFKKLCGHEGLKNVVLATTFWNKVTAEEGSSREAQLRTEKAFWKSMIDEGSQMIRHDDEATSALQIIDRLVQKKTTIELAIQREMQGGMTLDQTGAGKEVEAQVERMRMQWEKEKKDLEADMREALAAHDKEAQRQIKIEREEIDKKILESDRSMKRLQATNSQLAEQLHSQRQEMSNKMLLLNHLENREEKREKKFYRKYNPLHKRYDEM</sequence>
<feature type="compositionally biased region" description="Low complexity" evidence="2">
    <location>
        <begin position="59"/>
        <end position="78"/>
    </location>
</feature>
<evidence type="ECO:0000256" key="2">
    <source>
        <dbReference type="SAM" id="MobiDB-lite"/>
    </source>
</evidence>